<evidence type="ECO:0000313" key="2">
    <source>
        <dbReference type="WBParaSite" id="PS1159_v2.g11947.t1"/>
    </source>
</evidence>
<reference evidence="2" key="1">
    <citation type="submission" date="2022-11" db="UniProtKB">
        <authorList>
            <consortium name="WormBaseParasite"/>
        </authorList>
    </citation>
    <scope>IDENTIFICATION</scope>
</reference>
<dbReference type="WBParaSite" id="PS1159_v2.g11947.t1">
    <property type="protein sequence ID" value="PS1159_v2.g11947.t1"/>
    <property type="gene ID" value="PS1159_v2.g11947"/>
</dbReference>
<sequence length="328" mass="38719">MEKELKKERCFGFEKTCEFNENSYSFNKTKCSKNSSGHRTPEQQKKKFWEQGDFGYAIPRIQNMKEICSSKNKEGSFLECSDNLRMCKAKNIFFNFKSFDAKKSKRYRNDILKEGEVGGNCDVVFDKRTLHSRLEEKSYLQSWGHEFEYFDSYPDFIINNENCDIIFEKPTIVIKLDASINLYHHFCDFINLYLTQFINGTFSQDVDVLWWDTYTGGFVDSYFGDAWKAFTFNKPKELIHLQNKRVCFRNALFPLLARQRLGIYYNMPLIDGCQGSGLFHAFTRHFLYRLNVSQNGPIKDKLRITILQRDSIARRIINIEEGLRNDDI</sequence>
<proteinExistence type="predicted"/>
<dbReference type="Proteomes" id="UP000887580">
    <property type="component" value="Unplaced"/>
</dbReference>
<name>A0AC35F0K1_9BILA</name>
<organism evidence="1 2">
    <name type="scientific">Panagrolaimus sp. PS1159</name>
    <dbReference type="NCBI Taxonomy" id="55785"/>
    <lineage>
        <taxon>Eukaryota</taxon>
        <taxon>Metazoa</taxon>
        <taxon>Ecdysozoa</taxon>
        <taxon>Nematoda</taxon>
        <taxon>Chromadorea</taxon>
        <taxon>Rhabditida</taxon>
        <taxon>Tylenchina</taxon>
        <taxon>Panagrolaimomorpha</taxon>
        <taxon>Panagrolaimoidea</taxon>
        <taxon>Panagrolaimidae</taxon>
        <taxon>Panagrolaimus</taxon>
    </lineage>
</organism>
<evidence type="ECO:0000313" key="1">
    <source>
        <dbReference type="Proteomes" id="UP000887580"/>
    </source>
</evidence>
<protein>
    <submittedName>
        <fullName evidence="2">Uncharacterized protein</fullName>
    </submittedName>
</protein>
<accession>A0AC35F0K1</accession>